<dbReference type="InterPro" id="IPR005467">
    <property type="entry name" value="His_kinase_dom"/>
</dbReference>
<dbReference type="InterPro" id="IPR035965">
    <property type="entry name" value="PAS-like_dom_sf"/>
</dbReference>
<dbReference type="SUPFAM" id="SSF55785">
    <property type="entry name" value="PYP-like sensor domain (PAS domain)"/>
    <property type="match status" value="2"/>
</dbReference>
<dbReference type="Pfam" id="PF00072">
    <property type="entry name" value="Response_reg"/>
    <property type="match status" value="1"/>
</dbReference>
<feature type="transmembrane region" description="Helical" evidence="14">
    <location>
        <begin position="14"/>
        <end position="37"/>
    </location>
</feature>
<dbReference type="PRINTS" id="PR00344">
    <property type="entry name" value="BCTRLSENSOR"/>
</dbReference>
<dbReference type="EMBL" id="CP011025">
    <property type="protein sequence ID" value="ATC87807.1"/>
    <property type="molecule type" value="Genomic_DNA"/>
</dbReference>
<evidence type="ECO:0000256" key="9">
    <source>
        <dbReference type="ARBA" id="ARBA00022989"/>
    </source>
</evidence>
<dbReference type="FunFam" id="3.30.565.10:FF:000010">
    <property type="entry name" value="Sensor histidine kinase RcsC"/>
    <property type="match status" value="1"/>
</dbReference>
<dbReference type="InterPro" id="IPR008207">
    <property type="entry name" value="Sig_transdc_His_kin_Hpt_dom"/>
</dbReference>
<dbReference type="InterPro" id="IPR000014">
    <property type="entry name" value="PAS"/>
</dbReference>
<evidence type="ECO:0000256" key="1">
    <source>
        <dbReference type="ARBA" id="ARBA00000085"/>
    </source>
</evidence>
<dbReference type="PROSITE" id="PS50112">
    <property type="entry name" value="PAS"/>
    <property type="match status" value="1"/>
</dbReference>
<dbReference type="InterPro" id="IPR011006">
    <property type="entry name" value="CheY-like_superfamily"/>
</dbReference>
<organism evidence="20 21">
    <name type="scientific">Pseudoalteromonas arctica A 37-1-2</name>
    <dbReference type="NCBI Taxonomy" id="1117313"/>
    <lineage>
        <taxon>Bacteria</taxon>
        <taxon>Pseudomonadati</taxon>
        <taxon>Pseudomonadota</taxon>
        <taxon>Gammaproteobacteria</taxon>
        <taxon>Alteromonadales</taxon>
        <taxon>Pseudoalteromonadaceae</taxon>
        <taxon>Pseudoalteromonas</taxon>
    </lineage>
</organism>
<evidence type="ECO:0000313" key="21">
    <source>
        <dbReference type="Proteomes" id="UP000016505"/>
    </source>
</evidence>
<dbReference type="PROSITE" id="PS50109">
    <property type="entry name" value="HIS_KIN"/>
    <property type="match status" value="1"/>
</dbReference>
<dbReference type="AlphaFoldDB" id="A0A290S8D4"/>
<proteinExistence type="predicted"/>
<evidence type="ECO:0000256" key="6">
    <source>
        <dbReference type="ARBA" id="ARBA00022692"/>
    </source>
</evidence>
<evidence type="ECO:0000259" key="15">
    <source>
        <dbReference type="PROSITE" id="PS50109"/>
    </source>
</evidence>
<dbReference type="Proteomes" id="UP000016505">
    <property type="component" value="Chromosome I"/>
</dbReference>
<dbReference type="PROSITE" id="PS50110">
    <property type="entry name" value="RESPONSE_REGULATORY"/>
    <property type="match status" value="1"/>
</dbReference>
<sequence length="1269" mass="142441">MAGSTLNFLPLKHYYRSLFIALLVPLIVAFLLCLHLYNIKLERAVEKREADFTNVSAQVTHGMESVSNLLTTMFSLYEQTTYPKINQSLLEGINQYDGYYYRHFSEQGTEIVGKGEFALSAKELMQWQQAITLGPSFNTTLALMQSLSAVAYVDNNGFAYVSRRNKSQSLMLTEILNGKFKPKFSPNKLTSSPIVKVNDKSYFAIGRQRSTGSADYIILIYDVQAISGWLKKVSPNSGEYVFMNQSHQVIASSKQLIEQATALKNYWPDLAQHHSKKTVLTSDSNYFMQPMDELPIHAAFYEHKPQLISPIKYEILLEFAFLTLFLSIMFGVFFWLSQRIFIKPMTHLMSYLESNGTQQEVQLDYKVPLSWQPWFSKVKRVFTKNKQLVDSLQSANKALDDQVQLQSEKLSRSYEAKERHLALLNTMLNSVPDLIYFKNIDGSFLGCNKAFEAYIGKDQTALVGKYVDDLGDNDQQINALEKQVLQNRNSVEQRIETDKKTYQLTIAPFYNEHQHLLGTMGIGRDITEQQQALLALKASESKFRSAIEFAANCVVLLSLEHTILQVNKAARKQFFEQPVLVGEQLKALFDDTQWQQIKSTLAQLLDDKKRVYHLTLAQGRLTSWLQLSVSLVWDENRDPAYYVIHIQDVSALTKSKLDAERATLAKSRFIANLSHEIRTPLNAVLGLLDMLIEQGLTQKQLQQTDQAKHAAQSLLLMLNRMLDFARIESSQTDLKQASFSMVELVDICESLTAPLCEGKGIEFVIDIDPLIAPDLICDSIRLQQILGNLLTNAVKFTKTGSITLKMELIESDSLEQQHICFKVIDTGMGIDEADQRRLFDAFTQGDESSTRIHHGVGLGLAIVKHAVSLMGGEIALKSKKGHGCEFYFSVSFLVDTTKNTMLPTNTLAILSDQSKELKQVTNAYTELANINLDEVLKYPIKLSNTQQIIIDAADLPALLNVEAINDSLSAKETSVIIINHQHTLNLPTSEHLAAHHVKASALGQRLFSLNSQQQPKASTNAVIYNTAETKVDISGLLVLAIDDNQLNLEIISSVLRQANVSVVTALSASIGMELLQVLKPDLILMDVQMPQIDGCQATALIRQQFDAKQLPIFALTAHCEPADIERSLKCGMNKHLTKPVVAKVLIDAIADLNLVKPSFFEKSFALTQFSMDEKLLNTMIGKFANLCETQLLQIEETTNKDDLVRLVHSIKGVAGNLGFRRLSHCALLCERTLKTTNKPVEITLKELIMQLEQVIVFIKGVGARDVEKS</sequence>
<evidence type="ECO:0000256" key="12">
    <source>
        <dbReference type="PROSITE-ProRule" id="PRU00110"/>
    </source>
</evidence>
<dbReference type="NCBIfam" id="TIGR00229">
    <property type="entry name" value="sensory_box"/>
    <property type="match status" value="2"/>
</dbReference>
<feature type="domain" description="Response regulatory" evidence="16">
    <location>
        <begin position="1037"/>
        <end position="1153"/>
    </location>
</feature>
<dbReference type="Pfam" id="PF00512">
    <property type="entry name" value="HisKA"/>
    <property type="match status" value="1"/>
</dbReference>
<dbReference type="RefSeq" id="WP_010553306.1">
    <property type="nucleotide sequence ID" value="NZ_CP011025.1"/>
</dbReference>
<evidence type="ECO:0000256" key="11">
    <source>
        <dbReference type="ARBA" id="ARBA00023136"/>
    </source>
</evidence>
<dbReference type="InterPro" id="IPR004358">
    <property type="entry name" value="Sig_transdc_His_kin-like_C"/>
</dbReference>
<keyword evidence="4" id="KW-1003">Cell membrane</keyword>
<feature type="domain" description="PAC" evidence="18">
    <location>
        <begin position="478"/>
        <end position="538"/>
    </location>
</feature>
<comment type="subcellular location">
    <subcellularLocation>
        <location evidence="2">Cell membrane</location>
        <topology evidence="2">Multi-pass membrane protein</topology>
    </subcellularLocation>
</comment>
<evidence type="ECO:0000256" key="8">
    <source>
        <dbReference type="ARBA" id="ARBA00022840"/>
    </source>
</evidence>
<dbReference type="CDD" id="cd16922">
    <property type="entry name" value="HATPase_EvgS-ArcB-TorS-like"/>
    <property type="match status" value="1"/>
</dbReference>
<evidence type="ECO:0000259" key="18">
    <source>
        <dbReference type="PROSITE" id="PS50113"/>
    </source>
</evidence>
<dbReference type="CDD" id="cd17546">
    <property type="entry name" value="REC_hyHK_CKI1_RcsC-like"/>
    <property type="match status" value="1"/>
</dbReference>
<evidence type="ECO:0000259" key="16">
    <source>
        <dbReference type="PROSITE" id="PS50110"/>
    </source>
</evidence>
<evidence type="ECO:0000256" key="7">
    <source>
        <dbReference type="ARBA" id="ARBA00022741"/>
    </source>
</evidence>
<dbReference type="SMART" id="SM00091">
    <property type="entry name" value="PAS"/>
    <property type="match status" value="2"/>
</dbReference>
<dbReference type="Pfam" id="PF13426">
    <property type="entry name" value="PAS_9"/>
    <property type="match status" value="1"/>
</dbReference>
<keyword evidence="5 13" id="KW-0597">Phosphoprotein</keyword>
<evidence type="ECO:0000256" key="10">
    <source>
        <dbReference type="ARBA" id="ARBA00023012"/>
    </source>
</evidence>
<dbReference type="Gene3D" id="1.20.120.160">
    <property type="entry name" value="HPT domain"/>
    <property type="match status" value="1"/>
</dbReference>
<evidence type="ECO:0000259" key="19">
    <source>
        <dbReference type="PROSITE" id="PS50894"/>
    </source>
</evidence>
<dbReference type="GO" id="GO:0005886">
    <property type="term" value="C:plasma membrane"/>
    <property type="evidence" value="ECO:0007669"/>
    <property type="project" value="UniProtKB-SubCell"/>
</dbReference>
<feature type="domain" description="PAS" evidence="17">
    <location>
        <begin position="420"/>
        <end position="465"/>
    </location>
</feature>
<evidence type="ECO:0000256" key="4">
    <source>
        <dbReference type="ARBA" id="ARBA00022475"/>
    </source>
</evidence>
<dbReference type="InterPro" id="IPR000700">
    <property type="entry name" value="PAS-assoc_C"/>
</dbReference>
<feature type="modified residue" description="4-aspartylphosphate" evidence="13">
    <location>
        <position position="1086"/>
    </location>
</feature>
<dbReference type="GO" id="GO:0000155">
    <property type="term" value="F:phosphorelay sensor kinase activity"/>
    <property type="evidence" value="ECO:0007669"/>
    <property type="project" value="InterPro"/>
</dbReference>
<dbReference type="InterPro" id="IPR001789">
    <property type="entry name" value="Sig_transdc_resp-reg_receiver"/>
</dbReference>
<dbReference type="Pfam" id="PF01627">
    <property type="entry name" value="Hpt"/>
    <property type="match status" value="1"/>
</dbReference>
<reference evidence="20 21" key="1">
    <citation type="journal article" date="2012" name="J. Bacteriol.">
        <title>Genome sequences of type strains of seven species of the marine bacterium Pseudoalteromonas.</title>
        <authorList>
            <person name="Xie B.B."/>
            <person name="Shu Y.L."/>
            <person name="Qin Q.L."/>
            <person name="Rong J.C."/>
            <person name="Zhang X.Y."/>
            <person name="Chen X.L."/>
            <person name="Shi M."/>
            <person name="He H.L."/>
            <person name="Zhou B.C."/>
            <person name="Zhang Y.Z."/>
        </authorList>
    </citation>
    <scope>NUCLEOTIDE SEQUENCE [LARGE SCALE GENOMIC DNA]</scope>
    <source>
        <strain evidence="20 21">A 37-1-2</strain>
    </source>
</reference>
<dbReference type="CDD" id="cd00088">
    <property type="entry name" value="HPT"/>
    <property type="match status" value="1"/>
</dbReference>
<dbReference type="InterPro" id="IPR036641">
    <property type="entry name" value="HPT_dom_sf"/>
</dbReference>
<evidence type="ECO:0000256" key="5">
    <source>
        <dbReference type="ARBA" id="ARBA00022553"/>
    </source>
</evidence>
<dbReference type="PROSITE" id="PS50113">
    <property type="entry name" value="PAC"/>
    <property type="match status" value="1"/>
</dbReference>
<dbReference type="InterPro" id="IPR003594">
    <property type="entry name" value="HATPase_dom"/>
</dbReference>
<dbReference type="SUPFAM" id="SSF47384">
    <property type="entry name" value="Homodimeric domain of signal transducing histidine kinase"/>
    <property type="match status" value="1"/>
</dbReference>
<protein>
    <recommendedName>
        <fullName evidence="3">histidine kinase</fullName>
        <ecNumber evidence="3">2.7.13.3</ecNumber>
    </recommendedName>
</protein>
<keyword evidence="11 14" id="KW-0472">Membrane</keyword>
<dbReference type="SMART" id="SM00448">
    <property type="entry name" value="REC"/>
    <property type="match status" value="1"/>
</dbReference>
<dbReference type="SUPFAM" id="SSF52172">
    <property type="entry name" value="CheY-like"/>
    <property type="match status" value="1"/>
</dbReference>
<keyword evidence="9 14" id="KW-1133">Transmembrane helix</keyword>
<dbReference type="PANTHER" id="PTHR45339:SF1">
    <property type="entry name" value="HYBRID SIGNAL TRANSDUCTION HISTIDINE KINASE J"/>
    <property type="match status" value="1"/>
</dbReference>
<feature type="transmembrane region" description="Helical" evidence="14">
    <location>
        <begin position="315"/>
        <end position="336"/>
    </location>
</feature>
<dbReference type="InterPro" id="IPR003661">
    <property type="entry name" value="HisK_dim/P_dom"/>
</dbReference>
<dbReference type="PANTHER" id="PTHR45339">
    <property type="entry name" value="HYBRID SIGNAL TRANSDUCTION HISTIDINE KINASE J"/>
    <property type="match status" value="1"/>
</dbReference>
<dbReference type="CDD" id="cd00082">
    <property type="entry name" value="HisKA"/>
    <property type="match status" value="1"/>
</dbReference>
<feature type="domain" description="HPt" evidence="19">
    <location>
        <begin position="1168"/>
        <end position="1261"/>
    </location>
</feature>
<evidence type="ECO:0000256" key="13">
    <source>
        <dbReference type="PROSITE-ProRule" id="PRU00169"/>
    </source>
</evidence>
<feature type="modified residue" description="Phosphohistidine" evidence="12">
    <location>
        <position position="1208"/>
    </location>
</feature>
<dbReference type="PROSITE" id="PS50894">
    <property type="entry name" value="HPT"/>
    <property type="match status" value="1"/>
</dbReference>
<evidence type="ECO:0000256" key="14">
    <source>
        <dbReference type="SAM" id="Phobius"/>
    </source>
</evidence>
<dbReference type="SUPFAM" id="SSF55874">
    <property type="entry name" value="ATPase domain of HSP90 chaperone/DNA topoisomerase II/histidine kinase"/>
    <property type="match status" value="1"/>
</dbReference>
<dbReference type="InterPro" id="IPR036097">
    <property type="entry name" value="HisK_dim/P_sf"/>
</dbReference>
<feature type="domain" description="Histidine kinase" evidence="15">
    <location>
        <begin position="672"/>
        <end position="894"/>
    </location>
</feature>
<dbReference type="SMART" id="SM00387">
    <property type="entry name" value="HATPase_c"/>
    <property type="match status" value="1"/>
</dbReference>
<keyword evidence="8" id="KW-0067">ATP-binding</keyword>
<dbReference type="SMART" id="SM00388">
    <property type="entry name" value="HisKA"/>
    <property type="match status" value="1"/>
</dbReference>
<evidence type="ECO:0000259" key="17">
    <source>
        <dbReference type="PROSITE" id="PS50112"/>
    </source>
</evidence>
<keyword evidence="6 14" id="KW-0812">Transmembrane</keyword>
<evidence type="ECO:0000256" key="2">
    <source>
        <dbReference type="ARBA" id="ARBA00004651"/>
    </source>
</evidence>
<name>A0A290S8D4_9GAMM</name>
<dbReference type="Gene3D" id="3.30.450.20">
    <property type="entry name" value="PAS domain"/>
    <property type="match status" value="2"/>
</dbReference>
<dbReference type="OrthoDB" id="9810730at2"/>
<comment type="catalytic activity">
    <reaction evidence="1">
        <text>ATP + protein L-histidine = ADP + protein N-phospho-L-histidine.</text>
        <dbReference type="EC" id="2.7.13.3"/>
    </reaction>
</comment>
<evidence type="ECO:0000256" key="3">
    <source>
        <dbReference type="ARBA" id="ARBA00012438"/>
    </source>
</evidence>
<dbReference type="GO" id="GO:0005524">
    <property type="term" value="F:ATP binding"/>
    <property type="evidence" value="ECO:0007669"/>
    <property type="project" value="UniProtKB-KW"/>
</dbReference>
<dbReference type="Gene3D" id="3.30.565.10">
    <property type="entry name" value="Histidine kinase-like ATPase, C-terminal domain"/>
    <property type="match status" value="1"/>
</dbReference>
<dbReference type="Pfam" id="PF08448">
    <property type="entry name" value="PAS_4"/>
    <property type="match status" value="1"/>
</dbReference>
<dbReference type="InterPro" id="IPR013656">
    <property type="entry name" value="PAS_4"/>
</dbReference>
<accession>A0A290S8D4</accession>
<dbReference type="SUPFAM" id="SSF47226">
    <property type="entry name" value="Histidine-containing phosphotransfer domain, HPT domain"/>
    <property type="match status" value="1"/>
</dbReference>
<dbReference type="Pfam" id="PF02518">
    <property type="entry name" value="HATPase_c"/>
    <property type="match status" value="1"/>
</dbReference>
<dbReference type="Gene3D" id="1.10.287.130">
    <property type="match status" value="1"/>
</dbReference>
<keyword evidence="10" id="KW-0902">Two-component regulatory system</keyword>
<evidence type="ECO:0000313" key="20">
    <source>
        <dbReference type="EMBL" id="ATC87807.1"/>
    </source>
</evidence>
<dbReference type="Gene3D" id="3.40.50.2300">
    <property type="match status" value="1"/>
</dbReference>
<dbReference type="CDD" id="cd00130">
    <property type="entry name" value="PAS"/>
    <property type="match status" value="2"/>
</dbReference>
<dbReference type="KEGG" id="part:PARC_a3433"/>
<gene>
    <name evidence="20" type="ORF">PARC_a3433</name>
</gene>
<dbReference type="InterPro" id="IPR036890">
    <property type="entry name" value="HATPase_C_sf"/>
</dbReference>
<keyword evidence="7" id="KW-0547">Nucleotide-binding</keyword>
<dbReference type="EC" id="2.7.13.3" evidence="3"/>